<comment type="caution">
    <text evidence="3">The sequence shown here is derived from an EMBL/GenBank/DDBJ whole genome shotgun (WGS) entry which is preliminary data.</text>
</comment>
<accession>A0ABN1TRG8</accession>
<dbReference type="EMBL" id="BAAALG010000004">
    <property type="protein sequence ID" value="GAA1097377.1"/>
    <property type="molecule type" value="Genomic_DNA"/>
</dbReference>
<keyword evidence="4" id="KW-1185">Reference proteome</keyword>
<name>A0ABN1TRG8_9ACTN</name>
<evidence type="ECO:0000313" key="3">
    <source>
        <dbReference type="EMBL" id="GAA1097377.1"/>
    </source>
</evidence>
<dbReference type="RefSeq" id="WP_343992549.1">
    <property type="nucleotide sequence ID" value="NZ_BAAALG010000004.1"/>
</dbReference>
<sequence>MRMPHLAVGLATVALAIGPLSVVESAEAAMPKQFKNCTALQKVYPHGVGKNKAKDRTSGTPVTTFKRSTAIYNKAMSHNKRLDADKDGIACEKR</sequence>
<evidence type="ECO:0000313" key="4">
    <source>
        <dbReference type="Proteomes" id="UP001501581"/>
    </source>
</evidence>
<evidence type="ECO:0000259" key="2">
    <source>
        <dbReference type="SMART" id="SM00894"/>
    </source>
</evidence>
<feature type="signal peptide" evidence="1">
    <location>
        <begin position="1"/>
        <end position="28"/>
    </location>
</feature>
<reference evidence="3 4" key="1">
    <citation type="journal article" date="2019" name="Int. J. Syst. Evol. Microbiol.">
        <title>The Global Catalogue of Microorganisms (GCM) 10K type strain sequencing project: providing services to taxonomists for standard genome sequencing and annotation.</title>
        <authorList>
            <consortium name="The Broad Institute Genomics Platform"/>
            <consortium name="The Broad Institute Genome Sequencing Center for Infectious Disease"/>
            <person name="Wu L."/>
            <person name="Ma J."/>
        </authorList>
    </citation>
    <scope>NUCLEOTIDE SEQUENCE [LARGE SCALE GENOMIC DNA]</scope>
    <source>
        <strain evidence="3 4">JCM 13008</strain>
    </source>
</reference>
<feature type="domain" description="Excalibur calcium-binding" evidence="2">
    <location>
        <begin position="33"/>
        <end position="92"/>
    </location>
</feature>
<feature type="chain" id="PRO_5047006491" description="Excalibur calcium-binding domain-containing protein" evidence="1">
    <location>
        <begin position="29"/>
        <end position="94"/>
    </location>
</feature>
<dbReference type="InterPro" id="IPR008613">
    <property type="entry name" value="Excalibur_Ca-bd_domain"/>
</dbReference>
<protein>
    <recommendedName>
        <fullName evidence="2">Excalibur calcium-binding domain-containing protein</fullName>
    </recommendedName>
</protein>
<dbReference type="Pfam" id="PF05901">
    <property type="entry name" value="Excalibur"/>
    <property type="match status" value="1"/>
</dbReference>
<organism evidence="3 4">
    <name type="scientific">Nocardioides dubius</name>
    <dbReference type="NCBI Taxonomy" id="317019"/>
    <lineage>
        <taxon>Bacteria</taxon>
        <taxon>Bacillati</taxon>
        <taxon>Actinomycetota</taxon>
        <taxon>Actinomycetes</taxon>
        <taxon>Propionibacteriales</taxon>
        <taxon>Nocardioidaceae</taxon>
        <taxon>Nocardioides</taxon>
    </lineage>
</organism>
<gene>
    <name evidence="3" type="ORF">GCM10009668_13000</name>
</gene>
<dbReference type="SMART" id="SM00894">
    <property type="entry name" value="Excalibur"/>
    <property type="match status" value="1"/>
</dbReference>
<proteinExistence type="predicted"/>
<keyword evidence="1" id="KW-0732">Signal</keyword>
<dbReference type="Proteomes" id="UP001501581">
    <property type="component" value="Unassembled WGS sequence"/>
</dbReference>
<evidence type="ECO:0000256" key="1">
    <source>
        <dbReference type="SAM" id="SignalP"/>
    </source>
</evidence>